<sequence length="278" mass="30081">MNTTFIAMGVALLAGVGLVITVGVFSLLSGAFHFLFARPKFTILKTAKDSNGFAFSLKWNSSREPAKFDSIRLRLYNPFSNPTQVDVTRTFDAASSTFARDLDFGKNLEELLGACNNDAASVEVELTASKDALVHHFMFKAKRFKSLYDAATGDVEKFNEDNALNYAKPLYHTPKRSFIAEPLPASNKALKIASNPEFAGAFAGSAADAAPVENFAVSKVWIEPGCIVCDACEAIYPEVFEVTDDSCIIRPGAPLDNGVLVEEAAEACPVEVIKFTKA</sequence>
<dbReference type="HOGENOM" id="CLU_1000273_0_0_7"/>
<feature type="transmembrane region" description="Helical" evidence="1">
    <location>
        <begin position="6"/>
        <end position="36"/>
    </location>
</feature>
<dbReference type="SUPFAM" id="SSF54862">
    <property type="entry name" value="4Fe-4S ferredoxins"/>
    <property type="match status" value="1"/>
</dbReference>
<evidence type="ECO:0000256" key="1">
    <source>
        <dbReference type="SAM" id="Phobius"/>
    </source>
</evidence>
<dbReference type="Proteomes" id="UP000008963">
    <property type="component" value="Chromosome"/>
</dbReference>
<keyword evidence="3" id="KW-1185">Reference proteome</keyword>
<keyword evidence="1" id="KW-0812">Transmembrane</keyword>
<dbReference type="eggNOG" id="COG1141">
    <property type="taxonomic scope" value="Bacteria"/>
</dbReference>
<dbReference type="RefSeq" id="WP_014244458.1">
    <property type="nucleotide sequence ID" value="NC_016620.1"/>
</dbReference>
<name>E1X217_HALMS</name>
<evidence type="ECO:0000313" key="3">
    <source>
        <dbReference type="Proteomes" id="UP000008963"/>
    </source>
</evidence>
<dbReference type="EMBL" id="FQ312005">
    <property type="protein sequence ID" value="CBW26677.1"/>
    <property type="molecule type" value="Genomic_DNA"/>
</dbReference>
<dbReference type="Gene3D" id="3.30.70.20">
    <property type="match status" value="1"/>
</dbReference>
<dbReference type="Pfam" id="PF13370">
    <property type="entry name" value="Fer4_13"/>
    <property type="match status" value="1"/>
</dbReference>
<keyword evidence="1" id="KW-1133">Transmembrane helix</keyword>
<dbReference type="AlphaFoldDB" id="E1X217"/>
<reference evidence="3" key="1">
    <citation type="journal article" date="2013" name="ISME J.">
        <title>A small predatory core genome in the divergent marine Bacteriovorax marinus SJ and the terrestrial Bdellovibrio bacteriovorus.</title>
        <authorList>
            <person name="Crossman L.C."/>
            <person name="Chen H."/>
            <person name="Cerdeno-Tarraga A.M."/>
            <person name="Brooks K."/>
            <person name="Quail M.A."/>
            <person name="Pineiro S.A."/>
            <person name="Hobley L."/>
            <person name="Sockett R.E."/>
            <person name="Bentley S.D."/>
            <person name="Parkhill J."/>
            <person name="Williams H.N."/>
            <person name="Stine O.C."/>
        </authorList>
    </citation>
    <scope>NUCLEOTIDE SEQUENCE [LARGE SCALE GENOMIC DNA]</scope>
    <source>
        <strain evidence="3">ATCC BAA-682 / DSM 15412 / SJ</strain>
    </source>
</reference>
<gene>
    <name evidence="2" type="ordered locus">BMS_1857</name>
</gene>
<dbReference type="STRING" id="862908.BMS_1857"/>
<proteinExistence type="predicted"/>
<evidence type="ECO:0000313" key="2">
    <source>
        <dbReference type="EMBL" id="CBW26677.1"/>
    </source>
</evidence>
<organism evidence="2 3">
    <name type="scientific">Halobacteriovorax marinus (strain ATCC BAA-682 / DSM 15412 / SJ)</name>
    <name type="common">Bacteriovorax marinus</name>
    <dbReference type="NCBI Taxonomy" id="862908"/>
    <lineage>
        <taxon>Bacteria</taxon>
        <taxon>Pseudomonadati</taxon>
        <taxon>Bdellovibrionota</taxon>
        <taxon>Bacteriovoracia</taxon>
        <taxon>Bacteriovoracales</taxon>
        <taxon>Halobacteriovoraceae</taxon>
        <taxon>Halobacteriovorax</taxon>
    </lineage>
</organism>
<dbReference type="KEGG" id="bmx:BMS_1857"/>
<protein>
    <submittedName>
        <fullName evidence="2">Exported protein</fullName>
    </submittedName>
</protein>
<keyword evidence="1" id="KW-0472">Membrane</keyword>
<dbReference type="PATRIC" id="fig|862908.3.peg.1762"/>
<accession>E1X217</accession>